<feature type="compositionally biased region" description="Basic residues" evidence="1">
    <location>
        <begin position="26"/>
        <end position="40"/>
    </location>
</feature>
<dbReference type="Proteomes" id="UP000887116">
    <property type="component" value="Unassembled WGS sequence"/>
</dbReference>
<name>A0A8X6IZD5_TRICU</name>
<feature type="compositionally biased region" description="Basic and acidic residues" evidence="1">
    <location>
        <begin position="54"/>
        <end position="63"/>
    </location>
</feature>
<evidence type="ECO:0000256" key="1">
    <source>
        <dbReference type="SAM" id="MobiDB-lite"/>
    </source>
</evidence>
<proteinExistence type="predicted"/>
<feature type="region of interest" description="Disordered" evidence="1">
    <location>
        <begin position="1"/>
        <end position="112"/>
    </location>
</feature>
<evidence type="ECO:0000313" key="2">
    <source>
        <dbReference type="EMBL" id="GFR31264.1"/>
    </source>
</evidence>
<reference evidence="2" key="1">
    <citation type="submission" date="2020-07" db="EMBL/GenBank/DDBJ databases">
        <title>Multicomponent nature underlies the extraordinary mechanical properties of spider dragline silk.</title>
        <authorList>
            <person name="Kono N."/>
            <person name="Nakamura H."/>
            <person name="Mori M."/>
            <person name="Yoshida Y."/>
            <person name="Ohtoshi R."/>
            <person name="Malay A.D."/>
            <person name="Moran D.A.P."/>
            <person name="Tomita M."/>
            <person name="Numata K."/>
            <person name="Arakawa K."/>
        </authorList>
    </citation>
    <scope>NUCLEOTIDE SEQUENCE</scope>
</reference>
<comment type="caution">
    <text evidence="2">The sequence shown here is derived from an EMBL/GenBank/DDBJ whole genome shotgun (WGS) entry which is preliminary data.</text>
</comment>
<organism evidence="2 3">
    <name type="scientific">Trichonephila clavata</name>
    <name type="common">Joro spider</name>
    <name type="synonym">Nephila clavata</name>
    <dbReference type="NCBI Taxonomy" id="2740835"/>
    <lineage>
        <taxon>Eukaryota</taxon>
        <taxon>Metazoa</taxon>
        <taxon>Ecdysozoa</taxon>
        <taxon>Arthropoda</taxon>
        <taxon>Chelicerata</taxon>
        <taxon>Arachnida</taxon>
        <taxon>Araneae</taxon>
        <taxon>Araneomorphae</taxon>
        <taxon>Entelegynae</taxon>
        <taxon>Araneoidea</taxon>
        <taxon>Nephilidae</taxon>
        <taxon>Trichonephila</taxon>
    </lineage>
</organism>
<sequence>MKPLNEKGACYPRSSRNFRSYEKGGRGRRPARRFLAHPPRRLVEDNRSPSPMGRDGRRKESAKTPHHSRKRSLEGGAGTDQWHTAPPTALEGLLTQNKQPSAEQMPLVSLLS</sequence>
<gene>
    <name evidence="2" type="ORF">TNCT_323701</name>
</gene>
<keyword evidence="3" id="KW-1185">Reference proteome</keyword>
<dbReference type="OrthoDB" id="6437292at2759"/>
<accession>A0A8X6IZD5</accession>
<protein>
    <submittedName>
        <fullName evidence="2">Uncharacterized protein</fullName>
    </submittedName>
</protein>
<dbReference type="AlphaFoldDB" id="A0A8X6IZD5"/>
<evidence type="ECO:0000313" key="3">
    <source>
        <dbReference type="Proteomes" id="UP000887116"/>
    </source>
</evidence>
<dbReference type="EMBL" id="BMAO01039409">
    <property type="protein sequence ID" value="GFR31264.1"/>
    <property type="molecule type" value="Genomic_DNA"/>
</dbReference>